<accession>A0A178XSS4</accession>
<dbReference type="Pfam" id="PF06169">
    <property type="entry name" value="DUF982"/>
    <property type="match status" value="1"/>
</dbReference>
<evidence type="ECO:0000313" key="2">
    <source>
        <dbReference type="Proteomes" id="UP000094025"/>
    </source>
</evidence>
<proteinExistence type="predicted"/>
<name>A0A178XSS4_9HYPH</name>
<keyword evidence="2" id="KW-1185">Reference proteome</keyword>
<dbReference type="OrthoDB" id="8420210at2"/>
<gene>
    <name evidence="1" type="ORF">AU381_21880</name>
</gene>
<dbReference type="STRING" id="1472378.AU381_21880"/>
<dbReference type="Gene3D" id="6.10.250.730">
    <property type="match status" value="1"/>
</dbReference>
<dbReference type="Proteomes" id="UP000094025">
    <property type="component" value="Unassembled WGS sequence"/>
</dbReference>
<organism evidence="1 2">
    <name type="scientific">Sinorhizobium glycinis</name>
    <dbReference type="NCBI Taxonomy" id="1472378"/>
    <lineage>
        <taxon>Bacteria</taxon>
        <taxon>Pseudomonadati</taxon>
        <taxon>Pseudomonadota</taxon>
        <taxon>Alphaproteobacteria</taxon>
        <taxon>Hyphomicrobiales</taxon>
        <taxon>Rhizobiaceae</taxon>
        <taxon>Sinorhizobium/Ensifer group</taxon>
        <taxon>Sinorhizobium</taxon>
    </lineage>
</organism>
<reference evidence="1 2" key="1">
    <citation type="journal article" date="2016" name="Int. J. Syst. Evol. Microbiol.">
        <title>Ensifer glycinis sp. nov., an novel rhizobial species associated with Glycine spp.</title>
        <authorList>
            <person name="Yan H."/>
            <person name="Yan J."/>
            <person name="Sui X.H."/>
            <person name="Wang E.T."/>
            <person name="Chen W.X."/>
            <person name="Zhang X.X."/>
            <person name="Chen W.F."/>
        </authorList>
    </citation>
    <scope>NUCLEOTIDE SEQUENCE [LARGE SCALE GENOMIC DNA]</scope>
    <source>
        <strain evidence="1 2">CCBAU 23380</strain>
    </source>
</reference>
<dbReference type="AlphaFoldDB" id="A0A178XSS4"/>
<dbReference type="EMBL" id="LPUX01000061">
    <property type="protein sequence ID" value="OAP38236.1"/>
    <property type="molecule type" value="Genomic_DNA"/>
</dbReference>
<evidence type="ECO:0000313" key="1">
    <source>
        <dbReference type="EMBL" id="OAP38236.1"/>
    </source>
</evidence>
<protein>
    <recommendedName>
        <fullName evidence="3">DUF982 domain-containing protein</fullName>
    </recommendedName>
</protein>
<sequence>MRKEDIMLNPELVWMTPVTVHMKGRAPQVFASVNDVLDFLVEDWASDRGGKYNRAVQTCRRALNRMTPVAIAREAFIEACRDAGMSTLADGPLGTKTGAGGQRSLA</sequence>
<comment type="caution">
    <text evidence="1">The sequence shown here is derived from an EMBL/GenBank/DDBJ whole genome shotgun (WGS) entry which is preliminary data.</text>
</comment>
<dbReference type="InterPro" id="IPR010385">
    <property type="entry name" value="DUF982"/>
</dbReference>
<evidence type="ECO:0008006" key="3">
    <source>
        <dbReference type="Google" id="ProtNLM"/>
    </source>
</evidence>